<dbReference type="eggNOG" id="COG3280">
    <property type="taxonomic scope" value="Bacteria"/>
</dbReference>
<accession>I4C3C2</accession>
<evidence type="ECO:0000259" key="1">
    <source>
        <dbReference type="SMART" id="SM00642"/>
    </source>
</evidence>
<keyword evidence="2" id="KW-0413">Isomerase</keyword>
<dbReference type="HOGENOM" id="CLU_005045_1_0_7"/>
<dbReference type="Gene3D" id="3.20.20.80">
    <property type="entry name" value="Glycosidases"/>
    <property type="match status" value="4"/>
</dbReference>
<sequence length="929" mass="106978">MNIPSATYRIQFTPSTGFSDISGILSYLTDLGITHVYASPVFQAKKASDHGYDVVDPNRLNPEFGTEIDFASLIDTLRLHGMGWIQDIVPNHMAYDQHNTMLMDILEHGSSSQYFKYFDIEWDHHLEGLKGRLLTPFLGSHFGEALESGEISIIYGRDGLEVAYYDLRFPVRPGTYDSLLTYRLESLRNTLGEEHPDFIKLLGILYVIKTLPQVQSEERYHQTTFIKRMLWELYRGNSHIKAFIETNLRIFNGQNDNSDRFGLIESLLSEQFYRLAYWKVATKEINYRRFFNINGLISCCVQDPVVFEDTHAYTMELVNNGIFSGLRIDHVDGLYDPLEYLVRLREKVPDVYIVVEKILHPDEALPNSWPIQGTSGYDFLNIMTQLFCNPDNDATITKIYADFSGIREPLREVVRHTKRVIAEEHMAGDVDNLAQLLKRISGRDRHGSDITLQGLHRAMTEVLIEFPVYRSYVSNSSFSESDRHYISEALGKAMARSPGLKYELEFLKRFLLLEYPDYLSDDERAEWLRFTMKFQQFTGPLMAKGFEDTALYVYNRLLSLNEVGGVPDRCGISTDDFHRFIGRRRESWPYSMNATATHDTKRGEDMRARISVLSEFPDEWETELKKWHGINVDKKRTISGKRVPDKNDEYFLYQTLVGAFPFDDAEIPEFTERVKEYVVKAVREAKVHTEWIRPDTAYEEAYLAFVDDILKPDSDFLESFLPFQRKIGHYGILNSLSQVVLKATAPGVADFYQGSDLWDLNLVDPDNRRPVDYLKRRHMLTELRQKGVQGVRKLTEELIHTKEDGRIKLFCIHKLLAVRRLMPNLFLKGSYLPLKTAGVFGDRIVAFARGYEDRWGITIAPRLLSAVVPADELPLGKKVWQDTTVILPNDLPDEWRDFLTNSEVHAIDGALSVGEALAAFPAILLINEN</sequence>
<proteinExistence type="predicted"/>
<feature type="domain" description="Glycosyl hydrolase family 13 catalytic" evidence="1">
    <location>
        <begin position="12"/>
        <end position="443"/>
    </location>
</feature>
<evidence type="ECO:0000313" key="3">
    <source>
        <dbReference type="Proteomes" id="UP000006055"/>
    </source>
</evidence>
<dbReference type="Pfam" id="PF00128">
    <property type="entry name" value="Alpha-amylase"/>
    <property type="match status" value="1"/>
</dbReference>
<dbReference type="InterPro" id="IPR006047">
    <property type="entry name" value="GH13_cat_dom"/>
</dbReference>
<reference evidence="3" key="1">
    <citation type="submission" date="2012-06" db="EMBL/GenBank/DDBJ databases">
        <title>Complete sequence of chromosome of Desulfomonile tiedjei DSM 6799.</title>
        <authorList>
            <person name="Lucas S."/>
            <person name="Copeland A."/>
            <person name="Lapidus A."/>
            <person name="Glavina del Rio T."/>
            <person name="Dalin E."/>
            <person name="Tice H."/>
            <person name="Bruce D."/>
            <person name="Goodwin L."/>
            <person name="Pitluck S."/>
            <person name="Peters L."/>
            <person name="Ovchinnikova G."/>
            <person name="Zeytun A."/>
            <person name="Lu M."/>
            <person name="Kyrpides N."/>
            <person name="Mavromatis K."/>
            <person name="Ivanova N."/>
            <person name="Brettin T."/>
            <person name="Detter J.C."/>
            <person name="Han C."/>
            <person name="Larimer F."/>
            <person name="Land M."/>
            <person name="Hauser L."/>
            <person name="Markowitz V."/>
            <person name="Cheng J.-F."/>
            <person name="Hugenholtz P."/>
            <person name="Woyke T."/>
            <person name="Wu D."/>
            <person name="Spring S."/>
            <person name="Schroeder M."/>
            <person name="Brambilla E."/>
            <person name="Klenk H.-P."/>
            <person name="Eisen J.A."/>
        </authorList>
    </citation>
    <scope>NUCLEOTIDE SEQUENCE [LARGE SCALE GENOMIC DNA]</scope>
    <source>
        <strain evidence="3">ATCC 49306 / DSM 6799 / DCB-1</strain>
    </source>
</reference>
<dbReference type="PATRIC" id="fig|706587.4.peg.1548"/>
<dbReference type="KEGG" id="dti:Desti_1350"/>
<gene>
    <name evidence="2" type="ordered locus">Desti_1350</name>
</gene>
<evidence type="ECO:0000313" key="2">
    <source>
        <dbReference type="EMBL" id="AFM24063.1"/>
    </source>
</evidence>
<dbReference type="PANTHER" id="PTHR10357:SF216">
    <property type="entry name" value="MALTOOLIGOSYL TREHALOSE SYNTHASE-RELATED"/>
    <property type="match status" value="1"/>
</dbReference>
<dbReference type="GO" id="GO:0005992">
    <property type="term" value="P:trehalose biosynthetic process"/>
    <property type="evidence" value="ECO:0007669"/>
    <property type="project" value="TreeGrafter"/>
</dbReference>
<dbReference type="InterPro" id="IPR012767">
    <property type="entry name" value="Trehalose_TreY"/>
</dbReference>
<dbReference type="NCBIfam" id="TIGR02401">
    <property type="entry name" value="trehalose_TreY"/>
    <property type="match status" value="1"/>
</dbReference>
<dbReference type="PANTHER" id="PTHR10357">
    <property type="entry name" value="ALPHA-AMYLASE FAMILY MEMBER"/>
    <property type="match status" value="1"/>
</dbReference>
<keyword evidence="3" id="KW-1185">Reference proteome</keyword>
<dbReference type="CDD" id="cd11336">
    <property type="entry name" value="AmyAc_MTSase"/>
    <property type="match status" value="1"/>
</dbReference>
<dbReference type="Proteomes" id="UP000006055">
    <property type="component" value="Chromosome"/>
</dbReference>
<name>I4C3C2_DESTA</name>
<dbReference type="STRING" id="706587.Desti_1350"/>
<organism evidence="2 3">
    <name type="scientific">Desulfomonile tiedjei (strain ATCC 49306 / DSM 6799 / DCB-1)</name>
    <dbReference type="NCBI Taxonomy" id="706587"/>
    <lineage>
        <taxon>Bacteria</taxon>
        <taxon>Pseudomonadati</taxon>
        <taxon>Thermodesulfobacteriota</taxon>
        <taxon>Desulfomonilia</taxon>
        <taxon>Desulfomonilales</taxon>
        <taxon>Desulfomonilaceae</taxon>
        <taxon>Desulfomonile</taxon>
    </lineage>
</organism>
<dbReference type="EC" id="5.4.99.15" evidence="2"/>
<dbReference type="SMART" id="SM00642">
    <property type="entry name" value="Aamy"/>
    <property type="match status" value="1"/>
</dbReference>
<protein>
    <submittedName>
        <fullName evidence="2">Maltooligosyl trehalose synthase</fullName>
        <ecNumber evidence="2">5.4.99.15</ecNumber>
    </submittedName>
</protein>
<dbReference type="EMBL" id="CP003360">
    <property type="protein sequence ID" value="AFM24063.1"/>
    <property type="molecule type" value="Genomic_DNA"/>
</dbReference>
<dbReference type="RefSeq" id="WP_014809214.1">
    <property type="nucleotide sequence ID" value="NC_018025.1"/>
</dbReference>
<dbReference type="InterPro" id="IPR017853">
    <property type="entry name" value="GH"/>
</dbReference>
<dbReference type="OrthoDB" id="9761577at2"/>
<dbReference type="SUPFAM" id="SSF51445">
    <property type="entry name" value="(Trans)glycosidases"/>
    <property type="match status" value="1"/>
</dbReference>
<dbReference type="AlphaFoldDB" id="I4C3C2"/>
<dbReference type="GO" id="GO:0030980">
    <property type="term" value="P:alpha-glucan catabolic process"/>
    <property type="evidence" value="ECO:0007669"/>
    <property type="project" value="TreeGrafter"/>
</dbReference>
<dbReference type="GO" id="GO:0047470">
    <property type="term" value="F:(1,4)-alpha-D-glucan 1-alpha-D-glucosylmutase activity"/>
    <property type="evidence" value="ECO:0007669"/>
    <property type="project" value="UniProtKB-EC"/>
</dbReference>